<sequence length="91" mass="10056">MEDLGVYSGTPGWVRFSTLTTEPNPTPNPTGGTRIDPLMIGVAFLSAATVLDVEKTEPIEVGPESPMSRQEMDDILMENRDLESDIWHVPR</sequence>
<gene>
    <name evidence="1" type="ORF">AVEN_125585_1</name>
</gene>
<comment type="caution">
    <text evidence="1">The sequence shown here is derived from an EMBL/GenBank/DDBJ whole genome shotgun (WGS) entry which is preliminary data.</text>
</comment>
<reference evidence="1 2" key="1">
    <citation type="journal article" date="2019" name="Sci. Rep.">
        <title>Orb-weaving spider Araneus ventricosus genome elucidates the spidroin gene catalogue.</title>
        <authorList>
            <person name="Kono N."/>
            <person name="Nakamura H."/>
            <person name="Ohtoshi R."/>
            <person name="Moran D.A.P."/>
            <person name="Shinohara A."/>
            <person name="Yoshida Y."/>
            <person name="Fujiwara M."/>
            <person name="Mori M."/>
            <person name="Tomita M."/>
            <person name="Arakawa K."/>
        </authorList>
    </citation>
    <scope>NUCLEOTIDE SEQUENCE [LARGE SCALE GENOMIC DNA]</scope>
</reference>
<proteinExistence type="predicted"/>
<dbReference type="AlphaFoldDB" id="A0A4Y2SQV4"/>
<protein>
    <submittedName>
        <fullName evidence="1">Uncharacterized protein</fullName>
    </submittedName>
</protein>
<name>A0A4Y2SQV4_ARAVE</name>
<evidence type="ECO:0000313" key="2">
    <source>
        <dbReference type="Proteomes" id="UP000499080"/>
    </source>
</evidence>
<organism evidence="1 2">
    <name type="scientific">Araneus ventricosus</name>
    <name type="common">Orbweaver spider</name>
    <name type="synonym">Epeira ventricosa</name>
    <dbReference type="NCBI Taxonomy" id="182803"/>
    <lineage>
        <taxon>Eukaryota</taxon>
        <taxon>Metazoa</taxon>
        <taxon>Ecdysozoa</taxon>
        <taxon>Arthropoda</taxon>
        <taxon>Chelicerata</taxon>
        <taxon>Arachnida</taxon>
        <taxon>Araneae</taxon>
        <taxon>Araneomorphae</taxon>
        <taxon>Entelegynae</taxon>
        <taxon>Araneoidea</taxon>
        <taxon>Araneidae</taxon>
        <taxon>Araneus</taxon>
    </lineage>
</organism>
<accession>A0A4Y2SQV4</accession>
<evidence type="ECO:0000313" key="1">
    <source>
        <dbReference type="EMBL" id="GBN89850.1"/>
    </source>
</evidence>
<keyword evidence="2" id="KW-1185">Reference proteome</keyword>
<dbReference type="EMBL" id="BGPR01023006">
    <property type="protein sequence ID" value="GBN89850.1"/>
    <property type="molecule type" value="Genomic_DNA"/>
</dbReference>
<dbReference type="Proteomes" id="UP000499080">
    <property type="component" value="Unassembled WGS sequence"/>
</dbReference>